<evidence type="ECO:0000313" key="3">
    <source>
        <dbReference type="Proteomes" id="UP000275385"/>
    </source>
</evidence>
<feature type="compositionally biased region" description="Polar residues" evidence="1">
    <location>
        <begin position="138"/>
        <end position="150"/>
    </location>
</feature>
<organism evidence="2 3">
    <name type="scientific">Coniochaeta pulveracea</name>
    <dbReference type="NCBI Taxonomy" id="177199"/>
    <lineage>
        <taxon>Eukaryota</taxon>
        <taxon>Fungi</taxon>
        <taxon>Dikarya</taxon>
        <taxon>Ascomycota</taxon>
        <taxon>Pezizomycotina</taxon>
        <taxon>Sordariomycetes</taxon>
        <taxon>Sordariomycetidae</taxon>
        <taxon>Coniochaetales</taxon>
        <taxon>Coniochaetaceae</taxon>
        <taxon>Coniochaeta</taxon>
    </lineage>
</organism>
<name>A0A420Y3F5_9PEZI</name>
<gene>
    <name evidence="2" type="ORF">DL546_004599</name>
</gene>
<dbReference type="STRING" id="177199.A0A420Y3F5"/>
<protein>
    <recommendedName>
        <fullName evidence="4">Deacetylase sirtuin-type domain-containing protein</fullName>
    </recommendedName>
</protein>
<feature type="compositionally biased region" description="Low complexity" evidence="1">
    <location>
        <begin position="231"/>
        <end position="248"/>
    </location>
</feature>
<dbReference type="EMBL" id="QVQW01000057">
    <property type="protein sequence ID" value="RKU42399.1"/>
    <property type="molecule type" value="Genomic_DNA"/>
</dbReference>
<feature type="region of interest" description="Disordered" evidence="1">
    <location>
        <begin position="227"/>
        <end position="401"/>
    </location>
</feature>
<dbReference type="InterPro" id="IPR029035">
    <property type="entry name" value="DHS-like_NAD/FAD-binding_dom"/>
</dbReference>
<dbReference type="OrthoDB" id="2919105at2759"/>
<dbReference type="Gene3D" id="3.40.50.1220">
    <property type="entry name" value="TPP-binding domain"/>
    <property type="match status" value="1"/>
</dbReference>
<evidence type="ECO:0008006" key="4">
    <source>
        <dbReference type="Google" id="ProtNLM"/>
    </source>
</evidence>
<sequence length="446" mass="48679">MLLILGTSLRVHGLKVLVKEFAKAAHSKGGKVVFVNFTKPPESVWSDVIDFWVQWDCDTWVLDLKNRKPALWLPPGAVDENEPKAKPKTKRTSSVLSSSTKSENNKENDEPIIVKAKRRSTGGGSSKRKSQGSRVSLDQETGQIEVATTNDNDKDEDQDAKISEEVVVAVAVEAPRLPSKPSTKREPKLDWNAKRPASTREDKKCGAYLTYQILQDLEKITGLKRPPFQLPVPRVASQAAPAVAAAAPPKRRKRAAAPPPQTPARNPSPPRTAPSWSTFPLSAPPPQTSITAAVKTHPRKRKRKTIDGEEVILPGEERRRRQAARTQPPPSRQPILLPLPHPSISPRDVSASFTVPDVLPALNNSSSPPPGSSPLKLQPLEPSPQSLGPSESLLGRGGRPLFSLRYSDPLPGLTYPPPTPCWKSAESVDEEAARTLELLQGGIRGW</sequence>
<feature type="compositionally biased region" description="Basic residues" evidence="1">
    <location>
        <begin position="115"/>
        <end position="131"/>
    </location>
</feature>
<comment type="caution">
    <text evidence="2">The sequence shown here is derived from an EMBL/GenBank/DDBJ whole genome shotgun (WGS) entry which is preliminary data.</text>
</comment>
<feature type="compositionally biased region" description="Pro residues" evidence="1">
    <location>
        <begin position="327"/>
        <end position="343"/>
    </location>
</feature>
<feature type="compositionally biased region" description="Pro residues" evidence="1">
    <location>
        <begin position="257"/>
        <end position="272"/>
    </location>
</feature>
<feature type="compositionally biased region" description="Basic and acidic residues" evidence="1">
    <location>
        <begin position="183"/>
        <end position="201"/>
    </location>
</feature>
<dbReference type="AlphaFoldDB" id="A0A420Y3F5"/>
<evidence type="ECO:0000313" key="2">
    <source>
        <dbReference type="EMBL" id="RKU42399.1"/>
    </source>
</evidence>
<feature type="compositionally biased region" description="Low complexity" evidence="1">
    <location>
        <begin position="92"/>
        <end position="102"/>
    </location>
</feature>
<feature type="region of interest" description="Disordered" evidence="1">
    <location>
        <begin position="72"/>
        <end position="201"/>
    </location>
</feature>
<proteinExistence type="predicted"/>
<dbReference type="SUPFAM" id="SSF52467">
    <property type="entry name" value="DHS-like NAD/FAD-binding domain"/>
    <property type="match status" value="1"/>
</dbReference>
<accession>A0A420Y3F5</accession>
<evidence type="ECO:0000256" key="1">
    <source>
        <dbReference type="SAM" id="MobiDB-lite"/>
    </source>
</evidence>
<dbReference type="Proteomes" id="UP000275385">
    <property type="component" value="Unassembled WGS sequence"/>
</dbReference>
<feature type="compositionally biased region" description="Low complexity" evidence="1">
    <location>
        <begin position="165"/>
        <end position="174"/>
    </location>
</feature>
<reference evidence="2 3" key="1">
    <citation type="submission" date="2018-08" db="EMBL/GenBank/DDBJ databases">
        <title>Draft genome of the lignicolous fungus Coniochaeta pulveracea.</title>
        <authorList>
            <person name="Borstlap C.J."/>
            <person name="De Witt R.N."/>
            <person name="Botha A."/>
            <person name="Volschenk H."/>
        </authorList>
    </citation>
    <scope>NUCLEOTIDE SEQUENCE [LARGE SCALE GENOMIC DNA]</scope>
    <source>
        <strain evidence="2 3">CAB683</strain>
    </source>
</reference>
<keyword evidence="3" id="KW-1185">Reference proteome</keyword>